<keyword evidence="7" id="KW-0997">Cell inner membrane</keyword>
<gene>
    <name evidence="9" type="ORF">DFR24_2655</name>
</gene>
<keyword evidence="4 7" id="KW-0812">Transmembrane</keyword>
<comment type="subcellular location">
    <subcellularLocation>
        <location evidence="7">Cell inner membrane</location>
        <topology evidence="7">Multi-pass membrane protein</topology>
    </subcellularLocation>
    <subcellularLocation>
        <location evidence="1">Cell membrane</location>
        <topology evidence="1">Multi-pass membrane protein</topology>
    </subcellularLocation>
</comment>
<accession>A0A4S3K957</accession>
<evidence type="ECO:0000256" key="2">
    <source>
        <dbReference type="ARBA" id="ARBA00009298"/>
    </source>
</evidence>
<dbReference type="Pfam" id="PF02308">
    <property type="entry name" value="MgtC"/>
    <property type="match status" value="1"/>
</dbReference>
<feature type="domain" description="MgtC/SapB/SrpB/YhiD N-terminal" evidence="8">
    <location>
        <begin position="15"/>
        <end position="142"/>
    </location>
</feature>
<dbReference type="InterPro" id="IPR003416">
    <property type="entry name" value="MgtC/SapB/SrpB/YhiD_fam"/>
</dbReference>
<evidence type="ECO:0000256" key="1">
    <source>
        <dbReference type="ARBA" id="ARBA00004651"/>
    </source>
</evidence>
<keyword evidence="5 7" id="KW-1133">Transmembrane helix</keyword>
<dbReference type="PANTHER" id="PTHR33778">
    <property type="entry name" value="PROTEIN MGTC"/>
    <property type="match status" value="1"/>
</dbReference>
<dbReference type="RefSeq" id="WP_210772366.1">
    <property type="nucleotide sequence ID" value="NZ_MWIN01000005.1"/>
</dbReference>
<evidence type="ECO:0000256" key="3">
    <source>
        <dbReference type="ARBA" id="ARBA00022475"/>
    </source>
</evidence>
<evidence type="ECO:0000259" key="8">
    <source>
        <dbReference type="Pfam" id="PF02308"/>
    </source>
</evidence>
<comment type="similarity">
    <text evidence="2 7">Belongs to the MgtC/SapB family.</text>
</comment>
<comment type="caution">
    <text evidence="9">The sequence shown here is derived from an EMBL/GenBank/DDBJ whole genome shotgun (WGS) entry which is preliminary data.</text>
</comment>
<feature type="transmembrane region" description="Helical" evidence="7">
    <location>
        <begin position="36"/>
        <end position="55"/>
    </location>
</feature>
<dbReference type="GO" id="GO:0005886">
    <property type="term" value="C:plasma membrane"/>
    <property type="evidence" value="ECO:0007669"/>
    <property type="project" value="UniProtKB-SubCell"/>
</dbReference>
<dbReference type="PANTHER" id="PTHR33778:SF1">
    <property type="entry name" value="MAGNESIUM TRANSPORTER YHID-RELATED"/>
    <property type="match status" value="1"/>
</dbReference>
<evidence type="ECO:0000256" key="4">
    <source>
        <dbReference type="ARBA" id="ARBA00022692"/>
    </source>
</evidence>
<reference evidence="9 10" key="1">
    <citation type="submission" date="2019-03" db="EMBL/GenBank/DDBJ databases">
        <title>Genomic Encyclopedia of Type Strains, Phase IV (KMG-IV): sequencing the most valuable type-strain genomes for metagenomic binning, comparative biology and taxonomic classification.</title>
        <authorList>
            <person name="Goeker M."/>
        </authorList>
    </citation>
    <scope>NUCLEOTIDE SEQUENCE [LARGE SCALE GENOMIC DNA]</scope>
    <source>
        <strain evidence="9 10">DSM 26377</strain>
    </source>
</reference>
<sequence length="157" mass="16372">MELSLIEWSDDALRLLAAAFVGALIGLDRELLGKPLGFRTLGVVAIASCALVVAVERYDLALAGDHENVGRAIQGLMAGIGFLGGGVILHTRRDHVKGLTTASLVWLTAALGVVCGLGAWAVAVIGVVLAMLIVKAGGPLERAIERRRAAQKNSEEP</sequence>
<keyword evidence="6 7" id="KW-0472">Membrane</keyword>
<evidence type="ECO:0000313" key="9">
    <source>
        <dbReference type="EMBL" id="TDU28288.1"/>
    </source>
</evidence>
<proteinExistence type="inferred from homology"/>
<organism evidence="9 10">
    <name type="scientific">Panacagrimonas perspica</name>
    <dbReference type="NCBI Taxonomy" id="381431"/>
    <lineage>
        <taxon>Bacteria</taxon>
        <taxon>Pseudomonadati</taxon>
        <taxon>Pseudomonadota</taxon>
        <taxon>Gammaproteobacteria</taxon>
        <taxon>Nevskiales</taxon>
        <taxon>Nevskiaceae</taxon>
        <taxon>Panacagrimonas</taxon>
    </lineage>
</organism>
<feature type="transmembrane region" description="Helical" evidence="7">
    <location>
        <begin position="104"/>
        <end position="133"/>
    </location>
</feature>
<feature type="transmembrane region" description="Helical" evidence="7">
    <location>
        <begin position="75"/>
        <end position="92"/>
    </location>
</feature>
<dbReference type="InterPro" id="IPR049177">
    <property type="entry name" value="MgtC_SapB_SrpB_YhiD_N"/>
</dbReference>
<evidence type="ECO:0000313" key="10">
    <source>
        <dbReference type="Proteomes" id="UP000295341"/>
    </source>
</evidence>
<protein>
    <recommendedName>
        <fullName evidence="7">Protein MgtC</fullName>
    </recommendedName>
</protein>
<name>A0A4S3K957_9GAMM</name>
<dbReference type="PRINTS" id="PR01837">
    <property type="entry name" value="MGTCSAPBPROT"/>
</dbReference>
<evidence type="ECO:0000256" key="5">
    <source>
        <dbReference type="ARBA" id="ARBA00022989"/>
    </source>
</evidence>
<evidence type="ECO:0000256" key="6">
    <source>
        <dbReference type="ARBA" id="ARBA00023136"/>
    </source>
</evidence>
<evidence type="ECO:0000256" key="7">
    <source>
        <dbReference type="RuleBase" id="RU365041"/>
    </source>
</evidence>
<keyword evidence="3" id="KW-1003">Cell membrane</keyword>
<dbReference type="Proteomes" id="UP000295341">
    <property type="component" value="Unassembled WGS sequence"/>
</dbReference>
<dbReference type="AlphaFoldDB" id="A0A4S3K957"/>
<keyword evidence="10" id="KW-1185">Reference proteome</keyword>
<dbReference type="EMBL" id="SOBT01000009">
    <property type="protein sequence ID" value="TDU28288.1"/>
    <property type="molecule type" value="Genomic_DNA"/>
</dbReference>